<reference evidence="2 3" key="1">
    <citation type="journal article" date="2017" name="Environ. Microbiol.">
        <title>Decay of the glycolytic pathway and adaptation to intranuclear parasitism within Enterocytozoonidae microsporidia.</title>
        <authorList>
            <person name="Wiredu Boakye D."/>
            <person name="Jaroenlak P."/>
            <person name="Prachumwat A."/>
            <person name="Williams T.A."/>
            <person name="Bateman K.S."/>
            <person name="Itsathitphaisarn O."/>
            <person name="Sritunyalucksana K."/>
            <person name="Paszkiewicz K.H."/>
            <person name="Moore K.A."/>
            <person name="Stentiford G.D."/>
            <person name="Williams B.A."/>
        </authorList>
    </citation>
    <scope>NUCLEOTIDE SEQUENCE [LARGE SCALE GENOMIC DNA]</scope>
    <source>
        <strain evidence="3">canceri</strain>
    </source>
</reference>
<accession>A0A1X0QFU4</accession>
<dbReference type="VEuPathDB" id="MicrosporidiaDB:HERIO_1512"/>
<evidence type="ECO:0000256" key="1">
    <source>
        <dbReference type="SAM" id="MobiDB-lite"/>
    </source>
</evidence>
<protein>
    <submittedName>
        <fullName evidence="2">Uncharacterized protein</fullName>
    </submittedName>
</protein>
<name>A0A1X0QFU4_9MICR</name>
<feature type="compositionally biased region" description="Basic and acidic residues" evidence="1">
    <location>
        <begin position="57"/>
        <end position="66"/>
    </location>
</feature>
<dbReference type="AlphaFoldDB" id="A0A1X0QFU4"/>
<organism evidence="2 3">
    <name type="scientific">Hepatospora eriocheir</name>
    <dbReference type="NCBI Taxonomy" id="1081669"/>
    <lineage>
        <taxon>Eukaryota</taxon>
        <taxon>Fungi</taxon>
        <taxon>Fungi incertae sedis</taxon>
        <taxon>Microsporidia</taxon>
        <taxon>Hepatosporidae</taxon>
        <taxon>Hepatospora</taxon>
    </lineage>
</organism>
<proteinExistence type="predicted"/>
<evidence type="ECO:0000313" key="3">
    <source>
        <dbReference type="Proteomes" id="UP000192501"/>
    </source>
</evidence>
<dbReference type="Proteomes" id="UP000192501">
    <property type="component" value="Unassembled WGS sequence"/>
</dbReference>
<gene>
    <name evidence="2" type="ORF">A0H76_2149</name>
</gene>
<sequence length="433" mass="52203">MIWNLLFIKFNNSSDEVFFELFDKLNINSKQEESESSNQPFPEKGIQIAKSDSDEEPPAKKQKTEEISKMDEEIIPRELEETIEFEDLEKLINLDEIEKIMVFKTIEEFVQTEKLDEIIEFGEQTQFKTLEKPRSIQNIIQYSHITEEIFNFFVEFLKKFNDSFSSVNIVLDDIEEQYKEKICEVLQRSDFSFPIFMLHFYDILKIKTFNNSKLIEITNLDLNGDQNDSNKLSYFECFLLRFVHILTCQDYKDYKQYKQKNIEAINTLIDSLNEYIKFYFYFLKLEDVVIMINNDDIDNFKNTKKEFIDLINENFLSRINFFTEEEKYSKCDKIVISINKNLKNSKNFSHKRIRKFIMFKYDEDISKVFDDRLVKKQKIKILQSISFMYLAYIHYSCETDLILIKNSYFKEEKLKLLHNFINLMSRIPWNIDQ</sequence>
<dbReference type="VEuPathDB" id="MicrosporidiaDB:A0H76_2149"/>
<comment type="caution">
    <text evidence="2">The sequence shown here is derived from an EMBL/GenBank/DDBJ whole genome shotgun (WGS) entry which is preliminary data.</text>
</comment>
<evidence type="ECO:0000313" key="2">
    <source>
        <dbReference type="EMBL" id="ORD98632.1"/>
    </source>
</evidence>
<feature type="region of interest" description="Disordered" evidence="1">
    <location>
        <begin position="31"/>
        <end position="66"/>
    </location>
</feature>
<dbReference type="EMBL" id="LTAI01000545">
    <property type="protein sequence ID" value="ORD98632.1"/>
    <property type="molecule type" value="Genomic_DNA"/>
</dbReference>